<feature type="transmembrane region" description="Helical" evidence="1">
    <location>
        <begin position="7"/>
        <end position="27"/>
    </location>
</feature>
<reference evidence="2" key="1">
    <citation type="submission" date="2019-11" db="EMBL/GenBank/DDBJ databases">
        <authorList>
            <person name="Feng L."/>
        </authorList>
    </citation>
    <scope>NUCLEOTIDE SEQUENCE</scope>
    <source>
        <strain evidence="2">PgorbachiiLFYP46</strain>
    </source>
</reference>
<keyword evidence="1" id="KW-1133">Transmembrane helix</keyword>
<keyword evidence="1" id="KW-0472">Membrane</keyword>
<dbReference type="EMBL" id="CACRUP010000013">
    <property type="protein sequence ID" value="VYT96264.1"/>
    <property type="molecule type" value="Genomic_DNA"/>
</dbReference>
<feature type="transmembrane region" description="Helical" evidence="1">
    <location>
        <begin position="125"/>
        <end position="147"/>
    </location>
</feature>
<feature type="transmembrane region" description="Helical" evidence="1">
    <location>
        <begin position="39"/>
        <end position="56"/>
    </location>
</feature>
<accession>A0A6N3AV76</accession>
<proteinExistence type="predicted"/>
<evidence type="ECO:0000313" key="2">
    <source>
        <dbReference type="EMBL" id="VYT96264.1"/>
    </source>
</evidence>
<name>A0A6N3AV76_9FIRM</name>
<gene>
    <name evidence="2" type="ORF">PGLFYP46_01520</name>
</gene>
<keyword evidence="1" id="KW-0812">Transmembrane</keyword>
<evidence type="ECO:0000256" key="1">
    <source>
        <dbReference type="SAM" id="Phobius"/>
    </source>
</evidence>
<dbReference type="RefSeq" id="WP_156701409.1">
    <property type="nucleotide sequence ID" value="NZ_CACRUP010000013.1"/>
</dbReference>
<organism evidence="2">
    <name type="scientific">Peptoniphilus gorbachii</name>
    <dbReference type="NCBI Taxonomy" id="411567"/>
    <lineage>
        <taxon>Bacteria</taxon>
        <taxon>Bacillati</taxon>
        <taxon>Bacillota</taxon>
        <taxon>Tissierellia</taxon>
        <taxon>Tissierellales</taxon>
        <taxon>Peptoniphilaceae</taxon>
        <taxon>Peptoniphilus</taxon>
    </lineage>
</organism>
<dbReference type="AlphaFoldDB" id="A0A6N3AV76"/>
<protein>
    <submittedName>
        <fullName evidence="2">Uncharacterized protein</fullName>
    </submittedName>
</protein>
<sequence length="171" mass="19439">MRNNTRALIFHILIIFITFAIAALINLSSSMRNLVYGNIFFKVIIVAVIVVLYYNFGKLLSKRNAKSLDFFAGNLIVLIGLVFFAFGFLGLGKEIFSRSVGGSYWKFPLEFFLMPEVYAIKVLGINYNALSLLVASLLPGFIYGISIKISRAKLIRRNRARNRAKKKREEM</sequence>
<feature type="transmembrane region" description="Helical" evidence="1">
    <location>
        <begin position="68"/>
        <end position="89"/>
    </location>
</feature>